<dbReference type="PRINTS" id="PR00175">
    <property type="entry name" value="NAALASMPORT"/>
</dbReference>
<evidence type="ECO:0000313" key="10">
    <source>
        <dbReference type="EMBL" id="MCP3425669.1"/>
    </source>
</evidence>
<keyword evidence="3 9" id="KW-0813">Transport</keyword>
<dbReference type="NCBIfam" id="TIGR00835">
    <property type="entry name" value="agcS"/>
    <property type="match status" value="1"/>
</dbReference>
<dbReference type="Pfam" id="PF01235">
    <property type="entry name" value="Na_Ala_symp"/>
    <property type="match status" value="1"/>
</dbReference>
<evidence type="ECO:0000256" key="3">
    <source>
        <dbReference type="ARBA" id="ARBA00022448"/>
    </source>
</evidence>
<dbReference type="PANTHER" id="PTHR30330:SF1">
    <property type="entry name" value="AMINO-ACID CARRIER PROTEIN ALST"/>
    <property type="match status" value="1"/>
</dbReference>
<feature type="transmembrane region" description="Helical" evidence="9">
    <location>
        <begin position="220"/>
        <end position="241"/>
    </location>
</feature>
<sequence>MDTLTTLVSSAGGFVWQGMFVVLLLVGLYLTLRTGAIQFRAIPEMFRVVGEPGGRGPDGRKQISSFRAFTISAAARVGTGNIAGVAIAISAGGPGSVFWMWLMAAIGGASAFVESLLAQLYKHQGRDAYVGGPAYYMQRGLRARWMGVIFAVIICITYGFAFNSVQSNSIVDAVSQSTAFVSPDLAESFGLKVAIGLLLVVCAALVIFGGVRSISAVSQVVVPVMAVLYVLLGLTVVVLNLGEVPAMVVQIIEGAFGIREFVVGGLMGVIITGMQRGLFSNEAGMGSAPNAGATAAVSHPAKQGLVQSLGVYFDTMIICSITAFIVLLSNPTFGDETQGASLTQNALSAQLGDWALHFLTVAIFLFAFTSLIGNYYYGESNIQFLTKSTLVLQVYRLLVLLCVFAGAVIALDLAWAAADLFMAFMAFINLVAIALLAGVAVKVMKHYQRQRKAGEEPIFHASDLPELTGIEVWDGNDEVTTRQFWVQHFAGKEKQKARR</sequence>
<reference evidence="10" key="1">
    <citation type="submission" date="2022-06" db="EMBL/GenBank/DDBJ databases">
        <title>Rothia sp. isolated from sandalwood seedling.</title>
        <authorList>
            <person name="Tuikhar N."/>
            <person name="Kirdat K."/>
            <person name="Thorat V."/>
            <person name="Swetha P."/>
            <person name="Padma S."/>
            <person name="Sundararaj R."/>
            <person name="Yadav A."/>
        </authorList>
    </citation>
    <scope>NUCLEOTIDE SEQUENCE</scope>
    <source>
        <strain evidence="10">AR01</strain>
    </source>
</reference>
<evidence type="ECO:0000256" key="1">
    <source>
        <dbReference type="ARBA" id="ARBA00004651"/>
    </source>
</evidence>
<feature type="transmembrane region" description="Helical" evidence="9">
    <location>
        <begin position="68"/>
        <end position="92"/>
    </location>
</feature>
<accession>A0A9X2H9V3</accession>
<keyword evidence="7 9" id="KW-1133">Transmembrane helix</keyword>
<feature type="transmembrane region" description="Helical" evidence="9">
    <location>
        <begin position="397"/>
        <end position="415"/>
    </location>
</feature>
<proteinExistence type="inferred from homology"/>
<dbReference type="InterPro" id="IPR001463">
    <property type="entry name" value="Na/Ala_symport"/>
</dbReference>
<protein>
    <submittedName>
        <fullName evidence="10">Alanine:cation symporter family protein</fullName>
    </submittedName>
</protein>
<keyword evidence="11" id="KW-1185">Reference proteome</keyword>
<evidence type="ECO:0000256" key="6">
    <source>
        <dbReference type="ARBA" id="ARBA00022847"/>
    </source>
</evidence>
<feature type="transmembrane region" description="Helical" evidence="9">
    <location>
        <begin position="247"/>
        <end position="271"/>
    </location>
</feature>
<comment type="subcellular location">
    <subcellularLocation>
        <location evidence="1 9">Cell membrane</location>
        <topology evidence="1 9">Multi-pass membrane protein</topology>
    </subcellularLocation>
</comment>
<evidence type="ECO:0000256" key="8">
    <source>
        <dbReference type="ARBA" id="ARBA00023136"/>
    </source>
</evidence>
<feature type="transmembrane region" description="Helical" evidence="9">
    <location>
        <begin position="189"/>
        <end position="208"/>
    </location>
</feature>
<dbReference type="FunFam" id="1.20.1740.10:FF:000004">
    <property type="entry name" value="Sodium:alanine symporter family protein"/>
    <property type="match status" value="1"/>
</dbReference>
<evidence type="ECO:0000313" key="11">
    <source>
        <dbReference type="Proteomes" id="UP001139502"/>
    </source>
</evidence>
<dbReference type="AlphaFoldDB" id="A0A9X2H9V3"/>
<evidence type="ECO:0000256" key="4">
    <source>
        <dbReference type="ARBA" id="ARBA00022475"/>
    </source>
</evidence>
<name>A0A9X2H9V3_9MICC</name>
<dbReference type="PANTHER" id="PTHR30330">
    <property type="entry name" value="AGSS FAMILY TRANSPORTER, SODIUM-ALANINE"/>
    <property type="match status" value="1"/>
</dbReference>
<evidence type="ECO:0000256" key="5">
    <source>
        <dbReference type="ARBA" id="ARBA00022692"/>
    </source>
</evidence>
<keyword evidence="5 9" id="KW-0812">Transmembrane</keyword>
<feature type="transmembrane region" description="Helical" evidence="9">
    <location>
        <begin position="98"/>
        <end position="121"/>
    </location>
</feature>
<feature type="transmembrane region" description="Helical" evidence="9">
    <location>
        <begin position="142"/>
        <end position="161"/>
    </location>
</feature>
<keyword evidence="6 9" id="KW-0769">Symport</keyword>
<dbReference type="RefSeq" id="WP_254165987.1">
    <property type="nucleotide sequence ID" value="NZ_JANAFB010000012.1"/>
</dbReference>
<dbReference type="Gene3D" id="1.20.1740.10">
    <property type="entry name" value="Amino acid/polyamine transporter I"/>
    <property type="match status" value="1"/>
</dbReference>
<dbReference type="GO" id="GO:0005886">
    <property type="term" value="C:plasma membrane"/>
    <property type="evidence" value="ECO:0007669"/>
    <property type="project" value="UniProtKB-SubCell"/>
</dbReference>
<dbReference type="GO" id="GO:0005283">
    <property type="term" value="F:amino acid:sodium symporter activity"/>
    <property type="evidence" value="ECO:0007669"/>
    <property type="project" value="InterPro"/>
</dbReference>
<feature type="transmembrane region" description="Helical" evidence="9">
    <location>
        <begin position="14"/>
        <end position="32"/>
    </location>
</feature>
<keyword evidence="4 9" id="KW-1003">Cell membrane</keyword>
<gene>
    <name evidence="10" type="ORF">NBM05_06495</name>
</gene>
<keyword evidence="8 9" id="KW-0472">Membrane</keyword>
<feature type="transmembrane region" description="Helical" evidence="9">
    <location>
        <begin position="421"/>
        <end position="441"/>
    </location>
</feature>
<feature type="transmembrane region" description="Helical" evidence="9">
    <location>
        <begin position="354"/>
        <end position="377"/>
    </location>
</feature>
<organism evidence="10 11">
    <name type="scientific">Rothia santali</name>
    <dbReference type="NCBI Taxonomy" id="2949643"/>
    <lineage>
        <taxon>Bacteria</taxon>
        <taxon>Bacillati</taxon>
        <taxon>Actinomycetota</taxon>
        <taxon>Actinomycetes</taxon>
        <taxon>Micrococcales</taxon>
        <taxon>Micrococcaceae</taxon>
        <taxon>Rothia</taxon>
    </lineage>
</organism>
<evidence type="ECO:0000256" key="7">
    <source>
        <dbReference type="ARBA" id="ARBA00022989"/>
    </source>
</evidence>
<comment type="caution">
    <text evidence="10">The sequence shown here is derived from an EMBL/GenBank/DDBJ whole genome shotgun (WGS) entry which is preliminary data.</text>
</comment>
<feature type="transmembrane region" description="Helical" evidence="9">
    <location>
        <begin position="311"/>
        <end position="334"/>
    </location>
</feature>
<dbReference type="EMBL" id="JANAFB010000012">
    <property type="protein sequence ID" value="MCP3425669.1"/>
    <property type="molecule type" value="Genomic_DNA"/>
</dbReference>
<evidence type="ECO:0000256" key="9">
    <source>
        <dbReference type="RuleBase" id="RU363064"/>
    </source>
</evidence>
<comment type="similarity">
    <text evidence="2 9">Belongs to the alanine or glycine:cation symporter (AGCS) (TC 2.A.25) family.</text>
</comment>
<evidence type="ECO:0000256" key="2">
    <source>
        <dbReference type="ARBA" id="ARBA00009261"/>
    </source>
</evidence>
<dbReference type="Proteomes" id="UP001139502">
    <property type="component" value="Unassembled WGS sequence"/>
</dbReference>